<feature type="compositionally biased region" description="Acidic residues" evidence="6">
    <location>
        <begin position="151"/>
        <end position="161"/>
    </location>
</feature>
<comment type="caution">
    <text evidence="8">The sequence shown here is derived from an EMBL/GenBank/DDBJ whole genome shotgun (WGS) entry which is preliminary data.</text>
</comment>
<dbReference type="AlphaFoldDB" id="A0A9W9LNK8"/>
<evidence type="ECO:0000256" key="1">
    <source>
        <dbReference type="ARBA" id="ARBA00004123"/>
    </source>
</evidence>
<dbReference type="Gene3D" id="1.10.2020.20">
    <property type="match status" value="1"/>
</dbReference>
<dbReference type="GO" id="GO:0008541">
    <property type="term" value="C:proteasome regulatory particle, lid subcomplex"/>
    <property type="evidence" value="ECO:0007669"/>
    <property type="project" value="TreeGrafter"/>
</dbReference>
<feature type="compositionally biased region" description="Basic and acidic residues" evidence="6">
    <location>
        <begin position="186"/>
        <end position="198"/>
    </location>
</feature>
<evidence type="ECO:0000256" key="4">
    <source>
        <dbReference type="ARBA" id="ARBA00022942"/>
    </source>
</evidence>
<dbReference type="Pfam" id="PF16550">
    <property type="entry name" value="RPN13_C"/>
    <property type="match status" value="1"/>
</dbReference>
<reference evidence="8" key="2">
    <citation type="journal article" date="2023" name="IMA Fungus">
        <title>Comparative genomic study of the Penicillium genus elucidates a diverse pangenome and 15 lateral gene transfer events.</title>
        <authorList>
            <person name="Petersen C."/>
            <person name="Sorensen T."/>
            <person name="Nielsen M.R."/>
            <person name="Sondergaard T.E."/>
            <person name="Sorensen J.L."/>
            <person name="Fitzpatrick D.A."/>
            <person name="Frisvad J.C."/>
            <person name="Nielsen K.L."/>
        </authorList>
    </citation>
    <scope>NUCLEOTIDE SEQUENCE</scope>
    <source>
        <strain evidence="8">IBT 26290</strain>
    </source>
</reference>
<accession>A0A9W9LNK8</accession>
<dbReference type="GO" id="GO:0070628">
    <property type="term" value="F:proteasome binding"/>
    <property type="evidence" value="ECO:0007669"/>
    <property type="project" value="TreeGrafter"/>
</dbReference>
<feature type="domain" description="Pru" evidence="7">
    <location>
        <begin position="1"/>
        <end position="133"/>
    </location>
</feature>
<evidence type="ECO:0000256" key="6">
    <source>
        <dbReference type="SAM" id="MobiDB-lite"/>
    </source>
</evidence>
<sequence>MSIAPIITFKAGICDFDSSSSPANVKPKPTPGYIYLYSEDELMHFCWRPRSASLDEPELDLVMIPSDGSFTPYKPAGKDATNGRVFVLKFSSSSQRYLFWLQSRSQHESGDPSWFSPRDLKLGEIVNVLLQGEDVDVEHEIANLPRRPSGGDDDETMEDVEGADHDPTHNHGGSSGGAGPDATGGDVREEGQESREGGADGGRAASSGDPSSVVQDFLRSLGGGQQSQGQSQDPERPSTTLQDLLTPPTSLPFIETADDTTVDHLLSFLPSALLLLAQGNAEAAEAETDPELAQAALLSLDLSQKKDILRRVLRSPQFMQSLASLTVALRDGGLPSISEALQIPVANGGFMRRGGVPLGGGDAVEAFLDGVRQHVKKDQSGQMETD</sequence>
<keyword evidence="4" id="KW-0647">Proteasome</keyword>
<dbReference type="GO" id="GO:0061133">
    <property type="term" value="F:endopeptidase activator activity"/>
    <property type="evidence" value="ECO:0007669"/>
    <property type="project" value="TreeGrafter"/>
</dbReference>
<evidence type="ECO:0000313" key="9">
    <source>
        <dbReference type="Proteomes" id="UP001149163"/>
    </source>
</evidence>
<protein>
    <recommendedName>
        <fullName evidence="7">Pru domain-containing protein</fullName>
    </recommendedName>
</protein>
<dbReference type="Gene3D" id="2.30.29.70">
    <property type="entry name" value="Proteasomal ubiquitin receptor Rpn13/ADRM1"/>
    <property type="match status" value="1"/>
</dbReference>
<dbReference type="FunFam" id="1.10.2020.20:FF:000004">
    <property type="entry name" value="WGS project CABT00000000 data, contig 2.6"/>
    <property type="match status" value="1"/>
</dbReference>
<comment type="subcellular location">
    <subcellularLocation>
        <location evidence="2">Cytoplasm</location>
    </subcellularLocation>
    <subcellularLocation>
        <location evidence="1">Nucleus</location>
    </subcellularLocation>
</comment>
<evidence type="ECO:0000256" key="3">
    <source>
        <dbReference type="ARBA" id="ARBA00022490"/>
    </source>
</evidence>
<evidence type="ECO:0000256" key="5">
    <source>
        <dbReference type="ARBA" id="ARBA00023242"/>
    </source>
</evidence>
<dbReference type="RefSeq" id="XP_056543254.1">
    <property type="nucleotide sequence ID" value="XM_056687699.1"/>
</dbReference>
<dbReference type="Proteomes" id="UP001149163">
    <property type="component" value="Unassembled WGS sequence"/>
</dbReference>
<dbReference type="PANTHER" id="PTHR12225:SF0">
    <property type="entry name" value="PROTEASOMAL UBIQUITIN RECEPTOR ADRM1"/>
    <property type="match status" value="1"/>
</dbReference>
<proteinExistence type="predicted"/>
<dbReference type="GO" id="GO:0005634">
    <property type="term" value="C:nucleus"/>
    <property type="evidence" value="ECO:0007669"/>
    <property type="project" value="UniProtKB-SubCell"/>
</dbReference>
<dbReference type="EMBL" id="JAPQKN010000003">
    <property type="protein sequence ID" value="KAJ5166793.1"/>
    <property type="molecule type" value="Genomic_DNA"/>
</dbReference>
<dbReference type="InterPro" id="IPR006773">
    <property type="entry name" value="Rpn13/ADRM1"/>
</dbReference>
<evidence type="ECO:0000259" key="7">
    <source>
        <dbReference type="PROSITE" id="PS51917"/>
    </source>
</evidence>
<dbReference type="GO" id="GO:0005737">
    <property type="term" value="C:cytoplasm"/>
    <property type="evidence" value="ECO:0007669"/>
    <property type="project" value="UniProtKB-SubCell"/>
</dbReference>
<reference evidence="8" key="1">
    <citation type="submission" date="2022-11" db="EMBL/GenBank/DDBJ databases">
        <authorList>
            <person name="Petersen C."/>
        </authorList>
    </citation>
    <scope>NUCLEOTIDE SEQUENCE</scope>
    <source>
        <strain evidence="8">IBT 26290</strain>
    </source>
</reference>
<feature type="compositionally biased region" description="Low complexity" evidence="6">
    <location>
        <begin position="202"/>
        <end position="212"/>
    </location>
</feature>
<name>A0A9W9LNK8_9EURO</name>
<dbReference type="PROSITE" id="PS51917">
    <property type="entry name" value="PRU"/>
    <property type="match status" value="1"/>
</dbReference>
<dbReference type="OrthoDB" id="340431at2759"/>
<dbReference type="PANTHER" id="PTHR12225">
    <property type="entry name" value="ADHESION REGULATING MOLECULE 1 110 KDA CELL MEMBRANE GLYCOPROTEIN"/>
    <property type="match status" value="1"/>
</dbReference>
<keyword evidence="9" id="KW-1185">Reference proteome</keyword>
<gene>
    <name evidence="8" type="ORF">N7482_005574</name>
</gene>
<organism evidence="8 9">
    <name type="scientific">Penicillium canariense</name>
    <dbReference type="NCBI Taxonomy" id="189055"/>
    <lineage>
        <taxon>Eukaryota</taxon>
        <taxon>Fungi</taxon>
        <taxon>Dikarya</taxon>
        <taxon>Ascomycota</taxon>
        <taxon>Pezizomycotina</taxon>
        <taxon>Eurotiomycetes</taxon>
        <taxon>Eurotiomycetidae</taxon>
        <taxon>Eurotiales</taxon>
        <taxon>Aspergillaceae</taxon>
        <taxon>Penicillium</taxon>
    </lineage>
</organism>
<evidence type="ECO:0000256" key="2">
    <source>
        <dbReference type="ARBA" id="ARBA00004496"/>
    </source>
</evidence>
<dbReference type="InterPro" id="IPR032368">
    <property type="entry name" value="RPN13_DEUBAD"/>
</dbReference>
<feature type="region of interest" description="Disordered" evidence="6">
    <location>
        <begin position="139"/>
        <end position="247"/>
    </location>
</feature>
<dbReference type="Pfam" id="PF04683">
    <property type="entry name" value="Rpn13_ADRM1_Pru"/>
    <property type="match status" value="1"/>
</dbReference>
<keyword evidence="3" id="KW-0963">Cytoplasm</keyword>
<dbReference type="InterPro" id="IPR044868">
    <property type="entry name" value="Rpn13/ADRM1_Pru"/>
</dbReference>
<dbReference type="GeneID" id="81426875"/>
<evidence type="ECO:0000313" key="8">
    <source>
        <dbReference type="EMBL" id="KAJ5166793.1"/>
    </source>
</evidence>
<keyword evidence="5" id="KW-0539">Nucleus</keyword>
<dbReference type="InterPro" id="IPR038633">
    <property type="entry name" value="Rpn13/ADRM1_Pru_sf"/>
</dbReference>
<dbReference type="InterPro" id="IPR038108">
    <property type="entry name" value="RPN13_DEUBAD_sf"/>
</dbReference>